<feature type="chain" id="PRO_5020537345" evidence="1">
    <location>
        <begin position="33"/>
        <end position="374"/>
    </location>
</feature>
<accession>A0A4R6QSL7</accession>
<evidence type="ECO:0000256" key="1">
    <source>
        <dbReference type="SAM" id="SignalP"/>
    </source>
</evidence>
<proteinExistence type="predicted"/>
<dbReference type="RefSeq" id="WP_133698969.1">
    <property type="nucleotide sequence ID" value="NZ_SNXS01000001.1"/>
</dbReference>
<organism evidence="2 3">
    <name type="scientific">Roseateles toxinivorans</name>
    <dbReference type="NCBI Taxonomy" id="270368"/>
    <lineage>
        <taxon>Bacteria</taxon>
        <taxon>Pseudomonadati</taxon>
        <taxon>Pseudomonadota</taxon>
        <taxon>Betaproteobacteria</taxon>
        <taxon>Burkholderiales</taxon>
        <taxon>Sphaerotilaceae</taxon>
        <taxon>Roseateles</taxon>
    </lineage>
</organism>
<protein>
    <submittedName>
        <fullName evidence="2">Putative secreted protein with PEP-CTERM sorting signal</fullName>
    </submittedName>
</protein>
<evidence type="ECO:0000313" key="2">
    <source>
        <dbReference type="EMBL" id="TDP74331.1"/>
    </source>
</evidence>
<feature type="signal peptide" evidence="1">
    <location>
        <begin position="1"/>
        <end position="32"/>
    </location>
</feature>
<reference evidence="2 3" key="1">
    <citation type="submission" date="2019-03" db="EMBL/GenBank/DDBJ databases">
        <title>Genomic Encyclopedia of Type Strains, Phase IV (KMG-IV): sequencing the most valuable type-strain genomes for metagenomic binning, comparative biology and taxonomic classification.</title>
        <authorList>
            <person name="Goeker M."/>
        </authorList>
    </citation>
    <scope>NUCLEOTIDE SEQUENCE [LARGE SCALE GENOMIC DNA]</scope>
    <source>
        <strain evidence="2 3">DSM 16998</strain>
    </source>
</reference>
<dbReference type="Proteomes" id="UP000295361">
    <property type="component" value="Unassembled WGS sequence"/>
</dbReference>
<name>A0A4R6QSL7_9BURK</name>
<comment type="caution">
    <text evidence="2">The sequence shown here is derived from an EMBL/GenBank/DDBJ whole genome shotgun (WGS) entry which is preliminary data.</text>
</comment>
<keyword evidence="1" id="KW-0732">Signal</keyword>
<evidence type="ECO:0000313" key="3">
    <source>
        <dbReference type="Proteomes" id="UP000295361"/>
    </source>
</evidence>
<gene>
    <name evidence="2" type="ORF">DES47_101388</name>
</gene>
<dbReference type="AlphaFoldDB" id="A0A4R6QSL7"/>
<dbReference type="InParanoid" id="A0A4R6QSL7"/>
<sequence>MTLNASPARKLAPNRLAATLAMGLFAGSYAVASTTPVTHYSGRHLNSGEYVQTAEYANSNYGYIVDYSGAATEGSNSGARTWAFGNGAGGYLHKLETSSVFARADLASGELKASASLGLGINQPGSDAAPAFGVRSTTASASATIADSLSFRNGSSGYLWADGEQFTFRFGVDGTVDIPAAVATPVSSSAMTWATLRLNIWRPGGLEANHQLSTFDYNAYAQQFGNDAAWTEYVRLSNQVNALALNSAGWCLGESRTLAGFCGGVFFQQVTLGATPAEVSYAFAPGGDFEWTLELETRVAMDLSYENLSSSLDFSHTIRTGFVAPTSATTYSASGLFPDTLPAAAVPEPHSWALMACGLLGLMGAAGFKQRRPH</sequence>
<keyword evidence="3" id="KW-1185">Reference proteome</keyword>
<dbReference type="EMBL" id="SNXS01000001">
    <property type="protein sequence ID" value="TDP74331.1"/>
    <property type="molecule type" value="Genomic_DNA"/>
</dbReference>